<dbReference type="AlphaFoldDB" id="A0A8S3JE45"/>
<evidence type="ECO:0000256" key="1">
    <source>
        <dbReference type="SAM" id="Coils"/>
    </source>
</evidence>
<dbReference type="Proteomes" id="UP000676336">
    <property type="component" value="Unassembled WGS sequence"/>
</dbReference>
<accession>A0A8S3JE45</accession>
<dbReference type="EMBL" id="CAJOBI010343877">
    <property type="protein sequence ID" value="CAF5216215.1"/>
    <property type="molecule type" value="Genomic_DNA"/>
</dbReference>
<name>A0A8S3JE45_9BILA</name>
<protein>
    <submittedName>
        <fullName evidence="2">Uncharacterized protein</fullName>
    </submittedName>
</protein>
<feature type="non-terminal residue" evidence="2">
    <location>
        <position position="1"/>
    </location>
</feature>
<proteinExistence type="predicted"/>
<sequence>NNEYQDLKVQFDQIKHEKNKLINDINLLTETIQSFESEKSKNLQIINKLEQDLESNKLNFDQLIKQNKEENHQEKAQIETKFQQVCY</sequence>
<reference evidence="2" key="1">
    <citation type="submission" date="2021-02" db="EMBL/GenBank/DDBJ databases">
        <authorList>
            <person name="Nowell W R."/>
        </authorList>
    </citation>
    <scope>NUCLEOTIDE SEQUENCE</scope>
</reference>
<organism evidence="2 3">
    <name type="scientific">Rotaria magnacalcarata</name>
    <dbReference type="NCBI Taxonomy" id="392030"/>
    <lineage>
        <taxon>Eukaryota</taxon>
        <taxon>Metazoa</taxon>
        <taxon>Spiralia</taxon>
        <taxon>Gnathifera</taxon>
        <taxon>Rotifera</taxon>
        <taxon>Eurotatoria</taxon>
        <taxon>Bdelloidea</taxon>
        <taxon>Philodinida</taxon>
        <taxon>Philodinidae</taxon>
        <taxon>Rotaria</taxon>
    </lineage>
</organism>
<comment type="caution">
    <text evidence="2">The sequence shown here is derived from an EMBL/GenBank/DDBJ whole genome shotgun (WGS) entry which is preliminary data.</text>
</comment>
<keyword evidence="1" id="KW-0175">Coiled coil</keyword>
<evidence type="ECO:0000313" key="2">
    <source>
        <dbReference type="EMBL" id="CAF5216215.1"/>
    </source>
</evidence>
<gene>
    <name evidence="2" type="ORF">SMN809_LOCUS79931</name>
</gene>
<evidence type="ECO:0000313" key="3">
    <source>
        <dbReference type="Proteomes" id="UP000676336"/>
    </source>
</evidence>
<feature type="coiled-coil region" evidence="1">
    <location>
        <begin position="4"/>
        <end position="66"/>
    </location>
</feature>